<evidence type="ECO:0000313" key="4">
    <source>
        <dbReference type="Proteomes" id="UP001165296"/>
    </source>
</evidence>
<keyword evidence="4" id="KW-1185">Reference proteome</keyword>
<dbReference type="Proteomes" id="UP001165296">
    <property type="component" value="Unassembled WGS sequence"/>
</dbReference>
<accession>A0ABS8ANH5</accession>
<keyword evidence="2" id="KW-0732">Signal</keyword>
<keyword evidence="1" id="KW-1133">Transmembrane helix</keyword>
<evidence type="ECO:0000313" key="3">
    <source>
        <dbReference type="EMBL" id="MCB2407654.1"/>
    </source>
</evidence>
<reference evidence="3" key="1">
    <citation type="submission" date="2021-10" db="EMBL/GenBank/DDBJ databases">
        <authorList>
            <person name="Dean J.D."/>
            <person name="Kim M.K."/>
            <person name="Newey C.N."/>
            <person name="Stoker T.S."/>
            <person name="Thompson D.W."/>
            <person name="Grose J.H."/>
        </authorList>
    </citation>
    <scope>NUCLEOTIDE SEQUENCE</scope>
    <source>
        <strain evidence="3">BT178</strain>
    </source>
</reference>
<proteinExistence type="predicted"/>
<feature type="chain" id="PRO_5045444835" evidence="2">
    <location>
        <begin position="20"/>
        <end position="77"/>
    </location>
</feature>
<name>A0ABS8ANH5_9BACT</name>
<feature type="signal peptide" evidence="2">
    <location>
        <begin position="1"/>
        <end position="19"/>
    </location>
</feature>
<evidence type="ECO:0000256" key="2">
    <source>
        <dbReference type="SAM" id="SignalP"/>
    </source>
</evidence>
<dbReference type="EMBL" id="JAJADR010000001">
    <property type="protein sequence ID" value="MCB2407654.1"/>
    <property type="molecule type" value="Genomic_DNA"/>
</dbReference>
<organism evidence="3 4">
    <name type="scientific">Hymenobacter lucidus</name>
    <dbReference type="NCBI Taxonomy" id="2880930"/>
    <lineage>
        <taxon>Bacteria</taxon>
        <taxon>Pseudomonadati</taxon>
        <taxon>Bacteroidota</taxon>
        <taxon>Cytophagia</taxon>
        <taxon>Cytophagales</taxon>
        <taxon>Hymenobacteraceae</taxon>
        <taxon>Hymenobacter</taxon>
    </lineage>
</organism>
<dbReference type="PROSITE" id="PS51257">
    <property type="entry name" value="PROKAR_LIPOPROTEIN"/>
    <property type="match status" value="1"/>
</dbReference>
<keyword evidence="1" id="KW-0472">Membrane</keyword>
<dbReference type="RefSeq" id="WP_226173596.1">
    <property type="nucleotide sequence ID" value="NZ_JAJADR010000001.1"/>
</dbReference>
<gene>
    <name evidence="3" type="ORF">LGH74_06665</name>
</gene>
<protein>
    <submittedName>
        <fullName evidence="3">Uncharacterized protein</fullName>
    </submittedName>
</protein>
<keyword evidence="1" id="KW-0812">Transmembrane</keyword>
<comment type="caution">
    <text evidence="3">The sequence shown here is derived from an EMBL/GenBank/DDBJ whole genome shotgun (WGS) entry which is preliminary data.</text>
</comment>
<feature type="transmembrane region" description="Helical" evidence="1">
    <location>
        <begin position="43"/>
        <end position="64"/>
    </location>
</feature>
<evidence type="ECO:0000256" key="1">
    <source>
        <dbReference type="SAM" id="Phobius"/>
    </source>
</evidence>
<sequence>MLKLLATLALLLAATTAQACAVCRPRVEAAIHAPDYTDTLLLLLLPVALLVGGVLLLFFSPTLFSWKPTPPRSTVAP</sequence>